<comment type="caution">
    <text evidence="2">The sequence shown here is derived from an EMBL/GenBank/DDBJ whole genome shotgun (WGS) entry which is preliminary data.</text>
</comment>
<dbReference type="HOGENOM" id="CLU_1954978_0_0_5"/>
<dbReference type="SUPFAM" id="SSF53067">
    <property type="entry name" value="Actin-like ATPase domain"/>
    <property type="match status" value="1"/>
</dbReference>
<protein>
    <recommendedName>
        <fullName evidence="1">Gcp-like domain-containing protein</fullName>
    </recommendedName>
</protein>
<dbReference type="RefSeq" id="WP_006997526.1">
    <property type="nucleotide sequence ID" value="NZ_CH724130.1"/>
</dbReference>
<reference evidence="2 3" key="1">
    <citation type="submission" date="2006-04" db="EMBL/GenBank/DDBJ databases">
        <authorList>
            <person name="Giovannoni S.J."/>
            <person name="Cho J.-C."/>
            <person name="Ferriera S."/>
            <person name="Johnson J."/>
            <person name="Kravitz S."/>
            <person name="Halpern A."/>
            <person name="Remington K."/>
            <person name="Beeson K."/>
            <person name="Tran B."/>
            <person name="Rogers Y.-H."/>
            <person name="Friedman R."/>
            <person name="Venter J.C."/>
        </authorList>
    </citation>
    <scope>NUCLEOTIDE SEQUENCE [LARGE SCALE GENOMIC DNA]</scope>
    <source>
        <strain evidence="2 3">HTCC1002</strain>
    </source>
</reference>
<dbReference type="Pfam" id="PF00814">
    <property type="entry name" value="TsaD"/>
    <property type="match status" value="1"/>
</dbReference>
<feature type="domain" description="Gcp-like" evidence="1">
    <location>
        <begin position="36"/>
        <end position="88"/>
    </location>
</feature>
<dbReference type="Gene3D" id="3.30.420.40">
    <property type="match status" value="1"/>
</dbReference>
<organism evidence="2 3">
    <name type="scientific">Pelagibacter ubique (strain HTCC1002)</name>
    <dbReference type="NCBI Taxonomy" id="314261"/>
    <lineage>
        <taxon>Bacteria</taxon>
        <taxon>Pseudomonadati</taxon>
        <taxon>Pseudomonadota</taxon>
        <taxon>Alphaproteobacteria</taxon>
        <taxon>Candidatus Pelagibacterales</taxon>
        <taxon>Candidatus Pelagibacteraceae</taxon>
        <taxon>Candidatus Pelagibacter</taxon>
    </lineage>
</organism>
<proteinExistence type="predicted"/>
<sequence length="128" mass="14847">MKNLIVDATRDKIFLTLIVSENIYTCTHENSKINFEKLMILINDFLKVNSSTLDQIDIIYVNRGPGSFAGIRNSLATIKALFLTKKINYYCFSFEDFKGFKEVKYEEVPSLCEKFKIKKNLINPIYLS</sequence>
<evidence type="ECO:0000259" key="1">
    <source>
        <dbReference type="Pfam" id="PF00814"/>
    </source>
</evidence>
<evidence type="ECO:0000313" key="2">
    <source>
        <dbReference type="EMBL" id="EAS84939.1"/>
    </source>
</evidence>
<name>Q1V1D9_PELU1</name>
<dbReference type="InterPro" id="IPR043129">
    <property type="entry name" value="ATPase_NBD"/>
</dbReference>
<dbReference type="Proteomes" id="UP000005306">
    <property type="component" value="Unassembled WGS sequence"/>
</dbReference>
<dbReference type="AlphaFoldDB" id="Q1V1D9"/>
<evidence type="ECO:0000313" key="3">
    <source>
        <dbReference type="Proteomes" id="UP000005306"/>
    </source>
</evidence>
<gene>
    <name evidence="2" type="ORF">PU1002_04441</name>
</gene>
<accession>Q1V1D9</accession>
<dbReference type="InterPro" id="IPR000905">
    <property type="entry name" value="Gcp-like_dom"/>
</dbReference>
<dbReference type="EMBL" id="AAPV01000001">
    <property type="protein sequence ID" value="EAS84939.1"/>
    <property type="molecule type" value="Genomic_DNA"/>
</dbReference>